<proteinExistence type="predicted"/>
<comment type="caution">
    <text evidence="1">The sequence shown here is derived from an EMBL/GenBank/DDBJ whole genome shotgun (WGS) entry which is preliminary data.</text>
</comment>
<sequence length="62" mass="6637">MSLNTATPQSLSSGLAQLRQQLAGPFLKSQAKPVADPVAFGQIRDAGLDAKDNLRQRFSARP</sequence>
<name>A0A098PXD2_9XANT</name>
<accession>A0A098PXD2</accession>
<gene>
    <name evidence="1" type="ORF">GW15_0221435</name>
</gene>
<organism evidence="1 2">
    <name type="scientific">Xanthomonas axonopodis pv. vasculorum</name>
    <dbReference type="NCBI Taxonomy" id="325777"/>
    <lineage>
        <taxon>Bacteria</taxon>
        <taxon>Pseudomonadati</taxon>
        <taxon>Pseudomonadota</taxon>
        <taxon>Gammaproteobacteria</taxon>
        <taxon>Lysobacterales</taxon>
        <taxon>Lysobacteraceae</taxon>
        <taxon>Xanthomonas</taxon>
    </lineage>
</organism>
<dbReference type="EMBL" id="JPHD02000143">
    <property type="protein sequence ID" value="KGE50332.1"/>
    <property type="molecule type" value="Genomic_DNA"/>
</dbReference>
<reference evidence="1 2" key="1">
    <citation type="submission" date="2014-09" db="EMBL/GenBank/DDBJ databases">
        <title>A draft genome sequence for Xanthomonas axonopodis pv. vasculorum NCPPB 900.</title>
        <authorList>
            <person name="Harrison J."/>
            <person name="Studholme D.J."/>
        </authorList>
    </citation>
    <scope>NUCLEOTIDE SEQUENCE [LARGE SCALE GENOMIC DNA]</scope>
    <source>
        <strain evidence="1 2">NCPPB 900</strain>
    </source>
</reference>
<protein>
    <submittedName>
        <fullName evidence="1">Uncharacterized protein</fullName>
    </submittedName>
</protein>
<dbReference type="AlphaFoldDB" id="A0A098PXD2"/>
<dbReference type="STRING" id="325777.GW15_0221435"/>
<evidence type="ECO:0000313" key="1">
    <source>
        <dbReference type="EMBL" id="KGE50332.1"/>
    </source>
</evidence>
<evidence type="ECO:0000313" key="2">
    <source>
        <dbReference type="Proteomes" id="UP000028012"/>
    </source>
</evidence>
<dbReference type="Proteomes" id="UP000028012">
    <property type="component" value="Unassembled WGS sequence"/>
</dbReference>
<dbReference type="HOGENOM" id="CLU_2903206_0_0_6"/>